<dbReference type="Proteomes" id="UP000095283">
    <property type="component" value="Unplaced"/>
</dbReference>
<organism evidence="1 2">
    <name type="scientific">Heterorhabditis bacteriophora</name>
    <name type="common">Entomopathogenic nematode worm</name>
    <dbReference type="NCBI Taxonomy" id="37862"/>
    <lineage>
        <taxon>Eukaryota</taxon>
        <taxon>Metazoa</taxon>
        <taxon>Ecdysozoa</taxon>
        <taxon>Nematoda</taxon>
        <taxon>Chromadorea</taxon>
        <taxon>Rhabditida</taxon>
        <taxon>Rhabditina</taxon>
        <taxon>Rhabditomorpha</taxon>
        <taxon>Strongyloidea</taxon>
        <taxon>Heterorhabditidae</taxon>
        <taxon>Heterorhabditis</taxon>
    </lineage>
</organism>
<dbReference type="WBParaSite" id="Hba_05501">
    <property type="protein sequence ID" value="Hba_05501"/>
    <property type="gene ID" value="Hba_05501"/>
</dbReference>
<keyword evidence="1" id="KW-1185">Reference proteome</keyword>
<accession>A0A1I7WKE0</accession>
<evidence type="ECO:0000313" key="1">
    <source>
        <dbReference type="Proteomes" id="UP000095283"/>
    </source>
</evidence>
<name>A0A1I7WKE0_HETBA</name>
<evidence type="ECO:0000313" key="2">
    <source>
        <dbReference type="WBParaSite" id="Hba_05501"/>
    </source>
</evidence>
<protein>
    <submittedName>
        <fullName evidence="2">Uncharacterized protein</fullName>
    </submittedName>
</protein>
<reference evidence="2" key="1">
    <citation type="submission" date="2016-11" db="UniProtKB">
        <authorList>
            <consortium name="WormBaseParasite"/>
        </authorList>
    </citation>
    <scope>IDENTIFICATION</scope>
</reference>
<sequence>MSCRQDRWCSSKFNKIVTIINKCSFSFRGFLSLLA</sequence>
<dbReference type="AlphaFoldDB" id="A0A1I7WKE0"/>
<proteinExistence type="predicted"/>